<dbReference type="EC" id="2.1.1.-" evidence="3"/>
<dbReference type="InterPro" id="IPR029063">
    <property type="entry name" value="SAM-dependent_MTases_sf"/>
</dbReference>
<keyword evidence="3" id="KW-0689">Ribosomal protein</keyword>
<dbReference type="InterPro" id="IPR050078">
    <property type="entry name" value="Ribosomal_L11_MeTrfase_PrmA"/>
</dbReference>
<keyword evidence="4" id="KW-1185">Reference proteome</keyword>
<dbReference type="KEGG" id="snep:Enr13x_05120"/>
<dbReference type="GO" id="GO:0005840">
    <property type="term" value="C:ribosome"/>
    <property type="evidence" value="ECO:0007669"/>
    <property type="project" value="UniProtKB-KW"/>
</dbReference>
<keyword evidence="1 3" id="KW-0489">Methyltransferase</keyword>
<organism evidence="3 4">
    <name type="scientific">Stieleria neptunia</name>
    <dbReference type="NCBI Taxonomy" id="2527979"/>
    <lineage>
        <taxon>Bacteria</taxon>
        <taxon>Pseudomonadati</taxon>
        <taxon>Planctomycetota</taxon>
        <taxon>Planctomycetia</taxon>
        <taxon>Pirellulales</taxon>
        <taxon>Pirellulaceae</taxon>
        <taxon>Stieleria</taxon>
    </lineage>
</organism>
<evidence type="ECO:0000256" key="1">
    <source>
        <dbReference type="ARBA" id="ARBA00022603"/>
    </source>
</evidence>
<dbReference type="CDD" id="cd02440">
    <property type="entry name" value="AdoMet_MTases"/>
    <property type="match status" value="1"/>
</dbReference>
<reference evidence="3 4" key="1">
    <citation type="submission" date="2019-03" db="EMBL/GenBank/DDBJ databases">
        <title>Deep-cultivation of Planctomycetes and their phenomic and genomic characterization uncovers novel biology.</title>
        <authorList>
            <person name="Wiegand S."/>
            <person name="Jogler M."/>
            <person name="Boedeker C."/>
            <person name="Pinto D."/>
            <person name="Vollmers J."/>
            <person name="Rivas-Marin E."/>
            <person name="Kohn T."/>
            <person name="Peeters S.H."/>
            <person name="Heuer A."/>
            <person name="Rast P."/>
            <person name="Oberbeckmann S."/>
            <person name="Bunk B."/>
            <person name="Jeske O."/>
            <person name="Meyerdierks A."/>
            <person name="Storesund J.E."/>
            <person name="Kallscheuer N."/>
            <person name="Luecker S."/>
            <person name="Lage O.M."/>
            <person name="Pohl T."/>
            <person name="Merkel B.J."/>
            <person name="Hornburger P."/>
            <person name="Mueller R.-W."/>
            <person name="Bruemmer F."/>
            <person name="Labrenz M."/>
            <person name="Spormann A.M."/>
            <person name="Op den Camp H."/>
            <person name="Overmann J."/>
            <person name="Amann R."/>
            <person name="Jetten M.S.M."/>
            <person name="Mascher T."/>
            <person name="Medema M.H."/>
            <person name="Devos D.P."/>
            <person name="Kaster A.-K."/>
            <person name="Ovreas L."/>
            <person name="Rohde M."/>
            <person name="Galperin M.Y."/>
            <person name="Jogler C."/>
        </authorList>
    </citation>
    <scope>NUCLEOTIDE SEQUENCE [LARGE SCALE GENOMIC DNA]</scope>
    <source>
        <strain evidence="3 4">Enr13</strain>
    </source>
</reference>
<evidence type="ECO:0000256" key="2">
    <source>
        <dbReference type="ARBA" id="ARBA00022679"/>
    </source>
</evidence>
<dbReference type="AlphaFoldDB" id="A0A518HIK4"/>
<gene>
    <name evidence="3" type="primary">prmA</name>
    <name evidence="3" type="ORF">Enr13x_05120</name>
</gene>
<dbReference type="Proteomes" id="UP000319004">
    <property type="component" value="Chromosome"/>
</dbReference>
<protein>
    <submittedName>
        <fullName evidence="3">Ribosomal protein L11 methyltransferase</fullName>
        <ecNumber evidence="3">2.1.1.-</ecNumber>
    </submittedName>
</protein>
<proteinExistence type="predicted"/>
<keyword evidence="3" id="KW-0687">Ribonucleoprotein</keyword>
<sequence>MYNTQLTQDTFTPQARDLRVCSCDRAQMNSSEETSPTVAKKLDALPRIHFTSESISGDTEIYVVEHEEFSSPIEIVSGAGIGVTPYTKLLARNIPSNLAGQSVADFGTGTGIQAIVASLLGAKKTVAIDISAEAVSLAAQNASRNGAAVEFKQQVNEIPETEEFDLLLCNPASLPSDGLIGHFFDGGEMGNAMIFRFLDFCVRNLSSSGHALLVHTSLVPLHLTQEFARERDLDLSFVDLEVTPFRKFYSSILERLHSMRRHHGIQYLEKDGDLYELLYVIRIQK</sequence>
<dbReference type="GO" id="GO:0032259">
    <property type="term" value="P:methylation"/>
    <property type="evidence" value="ECO:0007669"/>
    <property type="project" value="UniProtKB-KW"/>
</dbReference>
<dbReference type="PANTHER" id="PTHR43648:SF1">
    <property type="entry name" value="ELECTRON TRANSFER FLAVOPROTEIN BETA SUBUNIT LYSINE METHYLTRANSFERASE"/>
    <property type="match status" value="1"/>
</dbReference>
<dbReference type="SUPFAM" id="SSF53335">
    <property type="entry name" value="S-adenosyl-L-methionine-dependent methyltransferases"/>
    <property type="match status" value="1"/>
</dbReference>
<accession>A0A518HIK4</accession>
<dbReference type="Gene3D" id="3.40.50.150">
    <property type="entry name" value="Vaccinia Virus protein VP39"/>
    <property type="match status" value="1"/>
</dbReference>
<dbReference type="GO" id="GO:0008276">
    <property type="term" value="F:protein methyltransferase activity"/>
    <property type="evidence" value="ECO:0007669"/>
    <property type="project" value="TreeGrafter"/>
</dbReference>
<evidence type="ECO:0000313" key="4">
    <source>
        <dbReference type="Proteomes" id="UP000319004"/>
    </source>
</evidence>
<name>A0A518HIK4_9BACT</name>
<evidence type="ECO:0000313" key="3">
    <source>
        <dbReference type="EMBL" id="QDV40678.1"/>
    </source>
</evidence>
<dbReference type="PANTHER" id="PTHR43648">
    <property type="entry name" value="ELECTRON TRANSFER FLAVOPROTEIN BETA SUBUNIT LYSINE METHYLTRANSFERASE"/>
    <property type="match status" value="1"/>
</dbReference>
<dbReference type="EMBL" id="CP037423">
    <property type="protein sequence ID" value="QDV40678.1"/>
    <property type="molecule type" value="Genomic_DNA"/>
</dbReference>
<keyword evidence="2 3" id="KW-0808">Transferase</keyword>
<dbReference type="Pfam" id="PF06325">
    <property type="entry name" value="PrmA"/>
    <property type="match status" value="1"/>
</dbReference>